<comment type="caution">
    <text evidence="2">The sequence shown here is derived from an EMBL/GenBank/DDBJ whole genome shotgun (WGS) entry which is preliminary data.</text>
</comment>
<sequence length="168" mass="19089">MSDDMRFSSREIRYLESLPAVEKVVGDRIIYRDGFKRDCVRRYAAGESPSLIFSNAGLDSSLVGYKRIERCIARWKHTIRFDESDAVGDMDYTVPPEQRWVPGLRHIQARAADTQADIVLPSGDTDVHSLIIAQQARRIDRLEHELAALREQLHQGRFAPPQASNPEG</sequence>
<dbReference type="EMBL" id="DYUX01000004">
    <property type="protein sequence ID" value="HJG41035.1"/>
    <property type="molecule type" value="Genomic_DNA"/>
</dbReference>
<dbReference type="Proteomes" id="UP000786560">
    <property type="component" value="Unassembled WGS sequence"/>
</dbReference>
<keyword evidence="1" id="KW-0175">Coiled coil</keyword>
<accession>A0A921IWG3</accession>
<protein>
    <submittedName>
        <fullName evidence="2">Uncharacterized protein</fullName>
    </submittedName>
</protein>
<evidence type="ECO:0000313" key="2">
    <source>
        <dbReference type="EMBL" id="HJG41035.1"/>
    </source>
</evidence>
<proteinExistence type="predicted"/>
<reference evidence="2" key="1">
    <citation type="journal article" date="2021" name="PeerJ">
        <title>Extensive microbial diversity within the chicken gut microbiome revealed by metagenomics and culture.</title>
        <authorList>
            <person name="Gilroy R."/>
            <person name="Ravi A."/>
            <person name="Getino M."/>
            <person name="Pursley I."/>
            <person name="Horton D.L."/>
            <person name="Alikhan N.F."/>
            <person name="Baker D."/>
            <person name="Gharbi K."/>
            <person name="Hall N."/>
            <person name="Watson M."/>
            <person name="Adriaenssens E.M."/>
            <person name="Foster-Nyarko E."/>
            <person name="Jarju S."/>
            <person name="Secka A."/>
            <person name="Antonio M."/>
            <person name="Oren A."/>
            <person name="Chaudhuri R.R."/>
            <person name="La Ragione R."/>
            <person name="Hildebrand F."/>
            <person name="Pallen M.J."/>
        </authorList>
    </citation>
    <scope>NUCLEOTIDE SEQUENCE</scope>
    <source>
        <strain evidence="2">ChiBcolR7-4860</strain>
    </source>
</reference>
<feature type="coiled-coil region" evidence="1">
    <location>
        <begin position="132"/>
        <end position="159"/>
    </location>
</feature>
<dbReference type="RefSeq" id="WP_278710747.1">
    <property type="nucleotide sequence ID" value="NZ_DYUX01000004.1"/>
</dbReference>
<organism evidence="2 3">
    <name type="scientific">Bifidobacterium pullorum subsp. gallinarum</name>
    <dbReference type="NCBI Taxonomy" id="78344"/>
    <lineage>
        <taxon>Bacteria</taxon>
        <taxon>Bacillati</taxon>
        <taxon>Actinomycetota</taxon>
        <taxon>Actinomycetes</taxon>
        <taxon>Bifidobacteriales</taxon>
        <taxon>Bifidobacteriaceae</taxon>
        <taxon>Bifidobacterium</taxon>
    </lineage>
</organism>
<gene>
    <name evidence="2" type="ORF">K8U73_01365</name>
</gene>
<evidence type="ECO:0000256" key="1">
    <source>
        <dbReference type="SAM" id="Coils"/>
    </source>
</evidence>
<name>A0A921IWG3_9BIFI</name>
<reference evidence="2" key="2">
    <citation type="submission" date="2021-09" db="EMBL/GenBank/DDBJ databases">
        <authorList>
            <person name="Gilroy R."/>
        </authorList>
    </citation>
    <scope>NUCLEOTIDE SEQUENCE</scope>
    <source>
        <strain evidence="2">ChiBcolR7-4860</strain>
    </source>
</reference>
<evidence type="ECO:0000313" key="3">
    <source>
        <dbReference type="Proteomes" id="UP000786560"/>
    </source>
</evidence>
<dbReference type="AlphaFoldDB" id="A0A921IWG3"/>